<dbReference type="GeneTree" id="ENSGT01030000234667"/>
<dbReference type="Proteomes" id="UP000314986">
    <property type="component" value="Unassembled WGS sequence"/>
</dbReference>
<dbReference type="Pfam" id="PF00001">
    <property type="entry name" value="7tm_1"/>
    <property type="match status" value="1"/>
</dbReference>
<dbReference type="STRING" id="7868.ENSCMIP00000018580"/>
<feature type="transmembrane region" description="Helical" evidence="11">
    <location>
        <begin position="137"/>
        <end position="158"/>
    </location>
</feature>
<dbReference type="Ensembl" id="ENSCMIT00000018930.1">
    <property type="protein sequence ID" value="ENSCMIP00000018580.1"/>
    <property type="gene ID" value="ENSCMIG00000008732.1"/>
</dbReference>
<evidence type="ECO:0000256" key="6">
    <source>
        <dbReference type="ARBA" id="ARBA00023136"/>
    </source>
</evidence>
<dbReference type="PRINTS" id="PR00657">
    <property type="entry name" value="CCCHEMOKINER"/>
</dbReference>
<keyword evidence="7 10" id="KW-0675">Receptor</keyword>
<dbReference type="InterPro" id="IPR000355">
    <property type="entry name" value="Chemokine_rcpt"/>
</dbReference>
<feature type="signal peptide" evidence="12">
    <location>
        <begin position="1"/>
        <end position="26"/>
    </location>
</feature>
<comment type="subcellular location">
    <subcellularLocation>
        <location evidence="1">Cell membrane</location>
        <topology evidence="1">Multi-pass membrane protein</topology>
    </subcellularLocation>
</comment>
<reference evidence="14" key="4">
    <citation type="submission" date="2025-08" db="UniProtKB">
        <authorList>
            <consortium name="Ensembl"/>
        </authorList>
    </citation>
    <scope>IDENTIFICATION</scope>
</reference>
<keyword evidence="3 10" id="KW-0812">Transmembrane</keyword>
<dbReference type="GO" id="GO:0019722">
    <property type="term" value="P:calcium-mediated signaling"/>
    <property type="evidence" value="ECO:0007669"/>
    <property type="project" value="TreeGrafter"/>
</dbReference>
<dbReference type="SUPFAM" id="SSF81321">
    <property type="entry name" value="Family A G protein-coupled receptor-like"/>
    <property type="match status" value="1"/>
</dbReference>
<keyword evidence="15" id="KW-1185">Reference proteome</keyword>
<dbReference type="InterPro" id="IPR017452">
    <property type="entry name" value="GPCR_Rhodpsn_7TM"/>
</dbReference>
<feature type="transmembrane region" description="Helical" evidence="11">
    <location>
        <begin position="218"/>
        <end position="244"/>
    </location>
</feature>
<dbReference type="GO" id="GO:0007204">
    <property type="term" value="P:positive regulation of cytosolic calcium ion concentration"/>
    <property type="evidence" value="ECO:0007669"/>
    <property type="project" value="TreeGrafter"/>
</dbReference>
<dbReference type="CDD" id="cd15177">
    <property type="entry name" value="7tmA_CCR10"/>
    <property type="match status" value="1"/>
</dbReference>
<evidence type="ECO:0000259" key="13">
    <source>
        <dbReference type="PROSITE" id="PS50262"/>
    </source>
</evidence>
<feature type="chain" id="PRO_5021505505" evidence="12">
    <location>
        <begin position="27"/>
        <end position="379"/>
    </location>
</feature>
<keyword evidence="6 11" id="KW-0472">Membrane</keyword>
<reference evidence="15" key="3">
    <citation type="journal article" date="2014" name="Nature">
        <title>Elephant shark genome provides unique insights into gnathostome evolution.</title>
        <authorList>
            <consortium name="International Elephant Shark Genome Sequencing Consortium"/>
            <person name="Venkatesh B."/>
            <person name="Lee A.P."/>
            <person name="Ravi V."/>
            <person name="Maurya A.K."/>
            <person name="Lian M.M."/>
            <person name="Swann J.B."/>
            <person name="Ohta Y."/>
            <person name="Flajnik M.F."/>
            <person name="Sutoh Y."/>
            <person name="Kasahara M."/>
            <person name="Hoon S."/>
            <person name="Gangu V."/>
            <person name="Roy S.W."/>
            <person name="Irimia M."/>
            <person name="Korzh V."/>
            <person name="Kondrychyn I."/>
            <person name="Lim Z.W."/>
            <person name="Tay B.H."/>
            <person name="Tohari S."/>
            <person name="Kong K.W."/>
            <person name="Ho S."/>
            <person name="Lorente-Galdos B."/>
            <person name="Quilez J."/>
            <person name="Marques-Bonet T."/>
            <person name="Raney B.J."/>
            <person name="Ingham P.W."/>
            <person name="Tay A."/>
            <person name="Hillier L.W."/>
            <person name="Minx P."/>
            <person name="Boehm T."/>
            <person name="Wilson R.K."/>
            <person name="Brenner S."/>
            <person name="Warren W.C."/>
        </authorList>
    </citation>
    <scope>NUCLEOTIDE SEQUENCE [LARGE SCALE GENOMIC DNA]</scope>
</reference>
<evidence type="ECO:0000256" key="8">
    <source>
        <dbReference type="ARBA" id="ARBA00023180"/>
    </source>
</evidence>
<name>A0A4W3HTD0_CALMI</name>
<evidence type="ECO:0000256" key="1">
    <source>
        <dbReference type="ARBA" id="ARBA00004651"/>
    </source>
</evidence>
<dbReference type="GO" id="GO:0006955">
    <property type="term" value="P:immune response"/>
    <property type="evidence" value="ECO:0007669"/>
    <property type="project" value="InterPro"/>
</dbReference>
<feature type="transmembrane region" description="Helical" evidence="11">
    <location>
        <begin position="265"/>
        <end position="286"/>
    </location>
</feature>
<dbReference type="GO" id="GO:0016493">
    <property type="term" value="F:C-C chemokine receptor activity"/>
    <property type="evidence" value="ECO:0007669"/>
    <property type="project" value="InterPro"/>
</dbReference>
<proteinExistence type="inferred from homology"/>
<feature type="transmembrane region" description="Helical" evidence="11">
    <location>
        <begin position="179"/>
        <end position="198"/>
    </location>
</feature>
<dbReference type="PRINTS" id="PR00237">
    <property type="entry name" value="GPCRRHODOPSN"/>
</dbReference>
<organism evidence="14 15">
    <name type="scientific">Callorhinchus milii</name>
    <name type="common">Ghost shark</name>
    <dbReference type="NCBI Taxonomy" id="7868"/>
    <lineage>
        <taxon>Eukaryota</taxon>
        <taxon>Metazoa</taxon>
        <taxon>Chordata</taxon>
        <taxon>Craniata</taxon>
        <taxon>Vertebrata</taxon>
        <taxon>Chondrichthyes</taxon>
        <taxon>Holocephali</taxon>
        <taxon>Chimaeriformes</taxon>
        <taxon>Callorhinchidae</taxon>
        <taxon>Callorhinchus</taxon>
    </lineage>
</organism>
<dbReference type="InterPro" id="IPR050119">
    <property type="entry name" value="CCR1-9-like"/>
</dbReference>
<dbReference type="InterPro" id="IPR000276">
    <property type="entry name" value="GPCR_Rhodpsn"/>
</dbReference>
<evidence type="ECO:0000256" key="11">
    <source>
        <dbReference type="SAM" id="Phobius"/>
    </source>
</evidence>
<evidence type="ECO:0000256" key="2">
    <source>
        <dbReference type="ARBA" id="ARBA00022475"/>
    </source>
</evidence>
<dbReference type="FunFam" id="1.20.1070.10:FF:000035">
    <property type="entry name" value="C-C chemokine receptor type 6"/>
    <property type="match status" value="1"/>
</dbReference>
<dbReference type="PANTHER" id="PTHR10489">
    <property type="entry name" value="CELL ADHESION MOLECULE"/>
    <property type="match status" value="1"/>
</dbReference>
<keyword evidence="5 10" id="KW-0297">G-protein coupled receptor</keyword>
<accession>A0A4W3HTD0</accession>
<dbReference type="GO" id="GO:0019957">
    <property type="term" value="F:C-C chemokine binding"/>
    <property type="evidence" value="ECO:0007669"/>
    <property type="project" value="TreeGrafter"/>
</dbReference>
<keyword evidence="8" id="KW-0325">Glycoprotein</keyword>
<dbReference type="Gene3D" id="1.20.1070.10">
    <property type="entry name" value="Rhodopsin 7-helix transmembrane proteins"/>
    <property type="match status" value="1"/>
</dbReference>
<evidence type="ECO:0000313" key="14">
    <source>
        <dbReference type="Ensembl" id="ENSCMIP00000018580.1"/>
    </source>
</evidence>
<sequence>MELSGKGLKISLSNFAFFFQFSLMMATYEVSTDYPEETNNVDYSRFPAPCENVYVIDLIRVLQPCVYSVVFILGLVGNGLVLTIYICYRKLKSMTDMYLLNLAIADLLFIFTLPYMAASSVHGWIFGNAMCKIVQSLYSMTFYSGFLFLTCISVDRYIVIVRATLAHRLRGKTIYYSKVTCLIVWFVSILISLPQFIYSHVELEEQVCWMTYPDVANGWMKVGTLITQLVIGFLIPLLVMLFCYSIIIRTLLQARNSEKHKAFKVIMAIVVTFVVFQTPYNIISILETADTLNHSSSVCQQRSQRDITIQVTSCLAYSRCCLNPLLYAFVGVRFRSDILHLLQASGCISRTHCLKHLRSRRYTKRGSASNIETSSSFAL</sequence>
<dbReference type="AlphaFoldDB" id="A0A4W3HTD0"/>
<evidence type="ECO:0000256" key="10">
    <source>
        <dbReference type="RuleBase" id="RU000688"/>
    </source>
</evidence>
<feature type="transmembrane region" description="Helical" evidence="11">
    <location>
        <begin position="66"/>
        <end position="86"/>
    </location>
</feature>
<keyword evidence="9 10" id="KW-0807">Transducer</keyword>
<evidence type="ECO:0000313" key="15">
    <source>
        <dbReference type="Proteomes" id="UP000314986"/>
    </source>
</evidence>
<dbReference type="GO" id="GO:0009897">
    <property type="term" value="C:external side of plasma membrane"/>
    <property type="evidence" value="ECO:0007669"/>
    <property type="project" value="TreeGrafter"/>
</dbReference>
<comment type="similarity">
    <text evidence="10">Belongs to the G-protein coupled receptor 1 family.</text>
</comment>
<evidence type="ECO:0000256" key="5">
    <source>
        <dbReference type="ARBA" id="ARBA00023040"/>
    </source>
</evidence>
<reference evidence="14" key="5">
    <citation type="submission" date="2025-09" db="UniProtKB">
        <authorList>
            <consortium name="Ensembl"/>
        </authorList>
    </citation>
    <scope>IDENTIFICATION</scope>
</reference>
<protein>
    <submittedName>
        <fullName evidence="14">C-C motif chemokine receptor 10</fullName>
    </submittedName>
</protein>
<dbReference type="PROSITE" id="PS00237">
    <property type="entry name" value="G_PROTEIN_RECEP_F1_1"/>
    <property type="match status" value="1"/>
</dbReference>
<dbReference type="PROSITE" id="PS50262">
    <property type="entry name" value="G_PROTEIN_RECEP_F1_2"/>
    <property type="match status" value="1"/>
</dbReference>
<evidence type="ECO:0000256" key="3">
    <source>
        <dbReference type="ARBA" id="ARBA00022692"/>
    </source>
</evidence>
<keyword evidence="4 11" id="KW-1133">Transmembrane helix</keyword>
<reference evidence="15" key="1">
    <citation type="journal article" date="2006" name="Science">
        <title>Ancient noncoding elements conserved in the human genome.</title>
        <authorList>
            <person name="Venkatesh B."/>
            <person name="Kirkness E.F."/>
            <person name="Loh Y.H."/>
            <person name="Halpern A.L."/>
            <person name="Lee A.P."/>
            <person name="Johnson J."/>
            <person name="Dandona N."/>
            <person name="Viswanathan L.D."/>
            <person name="Tay A."/>
            <person name="Venter J.C."/>
            <person name="Strausberg R.L."/>
            <person name="Brenner S."/>
        </authorList>
    </citation>
    <scope>NUCLEOTIDE SEQUENCE [LARGE SCALE GENOMIC DNA]</scope>
</reference>
<evidence type="ECO:0000256" key="7">
    <source>
        <dbReference type="ARBA" id="ARBA00023170"/>
    </source>
</evidence>
<dbReference type="PRINTS" id="PR00641">
    <property type="entry name" value="CHEMOKINER7"/>
</dbReference>
<evidence type="ECO:0000256" key="9">
    <source>
        <dbReference type="ARBA" id="ARBA00023224"/>
    </source>
</evidence>
<reference evidence="15" key="2">
    <citation type="journal article" date="2007" name="PLoS Biol.">
        <title>Survey sequencing and comparative analysis of the elephant shark (Callorhinchus milii) genome.</title>
        <authorList>
            <person name="Venkatesh B."/>
            <person name="Kirkness E.F."/>
            <person name="Loh Y.H."/>
            <person name="Halpern A.L."/>
            <person name="Lee A.P."/>
            <person name="Johnson J."/>
            <person name="Dandona N."/>
            <person name="Viswanathan L.D."/>
            <person name="Tay A."/>
            <person name="Venter J.C."/>
            <person name="Strausberg R.L."/>
            <person name="Brenner S."/>
        </authorList>
    </citation>
    <scope>NUCLEOTIDE SEQUENCE [LARGE SCALE GENOMIC DNA]</scope>
</reference>
<keyword evidence="12" id="KW-0732">Signal</keyword>
<dbReference type="GO" id="GO:0060326">
    <property type="term" value="P:cell chemotaxis"/>
    <property type="evidence" value="ECO:0007669"/>
    <property type="project" value="TreeGrafter"/>
</dbReference>
<feature type="domain" description="G-protein coupled receptors family 1 profile" evidence="13">
    <location>
        <begin position="77"/>
        <end position="327"/>
    </location>
</feature>
<evidence type="ECO:0000256" key="4">
    <source>
        <dbReference type="ARBA" id="ARBA00022989"/>
    </source>
</evidence>
<feature type="transmembrane region" description="Helical" evidence="11">
    <location>
        <begin position="98"/>
        <end position="117"/>
    </location>
</feature>
<dbReference type="InterPro" id="IPR001718">
    <property type="entry name" value="Chemokine_CCR7"/>
</dbReference>
<evidence type="ECO:0000256" key="12">
    <source>
        <dbReference type="SAM" id="SignalP"/>
    </source>
</evidence>
<dbReference type="PANTHER" id="PTHR10489:SF735">
    <property type="entry name" value="C-C CHEMOKINE RECEPTOR TYPE 10"/>
    <property type="match status" value="1"/>
</dbReference>
<dbReference type="GO" id="GO:0006954">
    <property type="term" value="P:inflammatory response"/>
    <property type="evidence" value="ECO:0007669"/>
    <property type="project" value="InterPro"/>
</dbReference>
<dbReference type="InParanoid" id="A0A4W3HTD0"/>
<keyword evidence="2" id="KW-1003">Cell membrane</keyword>